<protein>
    <submittedName>
        <fullName evidence="2">Uncharacterized protein</fullName>
    </submittedName>
</protein>
<evidence type="ECO:0000313" key="2">
    <source>
        <dbReference type="EMBL" id="RPA76009.1"/>
    </source>
</evidence>
<organism evidence="2 3">
    <name type="scientific">Ascobolus immersus RN42</name>
    <dbReference type="NCBI Taxonomy" id="1160509"/>
    <lineage>
        <taxon>Eukaryota</taxon>
        <taxon>Fungi</taxon>
        <taxon>Dikarya</taxon>
        <taxon>Ascomycota</taxon>
        <taxon>Pezizomycotina</taxon>
        <taxon>Pezizomycetes</taxon>
        <taxon>Pezizales</taxon>
        <taxon>Ascobolaceae</taxon>
        <taxon>Ascobolus</taxon>
    </lineage>
</organism>
<sequence length="275" mass="29920">MPHIPPAPPQVKPHTFHPTPNGPLPYTHRPFANTIRLPNSLPLPPTPAPTSFICGGCLSPLNTTFPSQKEDNISTVLPSAAGSQAETLVATARSELTSTFSRASTLTNEEEKPLYYTCAHPHCPSVRCPECTTRSFETDDGRRIFTPTACPGSGYAVNEALLREMQMVYGARFGLKGLKGKKGRKGGIEGVGMVGRVERMIKAMEKGASEGGLERVGSAWPEKRSRGLGERYNGSCNAEGKRSNFADREWVEKNVWSNKAVSPSSLFEVLDSRME</sequence>
<proteinExistence type="predicted"/>
<dbReference type="EMBL" id="ML119753">
    <property type="protein sequence ID" value="RPA76009.1"/>
    <property type="molecule type" value="Genomic_DNA"/>
</dbReference>
<reference evidence="2 3" key="1">
    <citation type="journal article" date="2018" name="Nat. Ecol. Evol.">
        <title>Pezizomycetes genomes reveal the molecular basis of ectomycorrhizal truffle lifestyle.</title>
        <authorList>
            <person name="Murat C."/>
            <person name="Payen T."/>
            <person name="Noel B."/>
            <person name="Kuo A."/>
            <person name="Morin E."/>
            <person name="Chen J."/>
            <person name="Kohler A."/>
            <person name="Krizsan K."/>
            <person name="Balestrini R."/>
            <person name="Da Silva C."/>
            <person name="Montanini B."/>
            <person name="Hainaut M."/>
            <person name="Levati E."/>
            <person name="Barry K.W."/>
            <person name="Belfiori B."/>
            <person name="Cichocki N."/>
            <person name="Clum A."/>
            <person name="Dockter R.B."/>
            <person name="Fauchery L."/>
            <person name="Guy J."/>
            <person name="Iotti M."/>
            <person name="Le Tacon F."/>
            <person name="Lindquist E.A."/>
            <person name="Lipzen A."/>
            <person name="Malagnac F."/>
            <person name="Mello A."/>
            <person name="Molinier V."/>
            <person name="Miyauchi S."/>
            <person name="Poulain J."/>
            <person name="Riccioni C."/>
            <person name="Rubini A."/>
            <person name="Sitrit Y."/>
            <person name="Splivallo R."/>
            <person name="Traeger S."/>
            <person name="Wang M."/>
            <person name="Zifcakova L."/>
            <person name="Wipf D."/>
            <person name="Zambonelli A."/>
            <person name="Paolocci F."/>
            <person name="Nowrousian M."/>
            <person name="Ottonello S."/>
            <person name="Baldrian P."/>
            <person name="Spatafora J.W."/>
            <person name="Henrissat B."/>
            <person name="Nagy L.G."/>
            <person name="Aury J.M."/>
            <person name="Wincker P."/>
            <person name="Grigoriev I.V."/>
            <person name="Bonfante P."/>
            <person name="Martin F.M."/>
        </authorList>
    </citation>
    <scope>NUCLEOTIDE SEQUENCE [LARGE SCALE GENOMIC DNA]</scope>
    <source>
        <strain evidence="2 3">RN42</strain>
    </source>
</reference>
<gene>
    <name evidence="2" type="ORF">BJ508DRAFT_365315</name>
</gene>
<dbReference type="AlphaFoldDB" id="A0A3N4HQM3"/>
<feature type="compositionally biased region" description="Pro residues" evidence="1">
    <location>
        <begin position="1"/>
        <end position="11"/>
    </location>
</feature>
<accession>A0A3N4HQM3</accession>
<evidence type="ECO:0000313" key="3">
    <source>
        <dbReference type="Proteomes" id="UP000275078"/>
    </source>
</evidence>
<keyword evidence="3" id="KW-1185">Reference proteome</keyword>
<evidence type="ECO:0000256" key="1">
    <source>
        <dbReference type="SAM" id="MobiDB-lite"/>
    </source>
</evidence>
<name>A0A3N4HQM3_ASCIM</name>
<dbReference type="Proteomes" id="UP000275078">
    <property type="component" value="Unassembled WGS sequence"/>
</dbReference>
<feature type="region of interest" description="Disordered" evidence="1">
    <location>
        <begin position="1"/>
        <end position="29"/>
    </location>
</feature>